<feature type="domain" description="CRISPR system ring nuclease SSO1393-like" evidence="1">
    <location>
        <begin position="66"/>
        <end position="191"/>
    </location>
</feature>
<sequence length="266" mass="30627">MPKKYIHIVTVGASLLTNALREKTLTSLPQHLQNQPDVENALKKGEINKQNIVKELLTYIEKKGQEASAELSSISEYMQKKKVDIVHLLHTDTEVGEVCATALQQHFWQKGINASKERIEGFRTEQEFYERGLQNLLLKTHDLIKKYRDERVLLNATGGYKPETTALSLVAFIMGKPVYYRHETFKTTITLSPLPIDWKSDILDQRYKSALLDLIKLNTIDKTEFEKRYGKEVAEAMSEDFQLIKDTGQKYELTPFGKLIYRVAFS</sequence>
<dbReference type="NCBIfam" id="TIGR02619">
    <property type="entry name" value="putative CRISPR-associated protein, APE2256 family"/>
    <property type="match status" value="1"/>
</dbReference>
<dbReference type="AlphaFoldDB" id="E6N610"/>
<organism evidence="2 5">
    <name type="scientific">Caldiarchaeum subterraneum</name>
    <dbReference type="NCBI Taxonomy" id="311458"/>
    <lineage>
        <taxon>Archaea</taxon>
        <taxon>Nitrososphaerota</taxon>
        <taxon>Candidatus Caldarchaeales</taxon>
        <taxon>Candidatus Caldarchaeaceae</taxon>
        <taxon>Candidatus Caldarchaeum</taxon>
    </lineage>
</organism>
<accession>E6N610</accession>
<dbReference type="Gene3D" id="3.40.50.10770">
    <property type="entry name" value="Hypothetical protein VC1899 like domain (Restriction endonuclease-like)"/>
    <property type="match status" value="1"/>
</dbReference>
<evidence type="ECO:0000313" key="4">
    <source>
        <dbReference type="EMBL" id="BAJ50610.1"/>
    </source>
</evidence>
<reference evidence="2 5" key="2">
    <citation type="journal article" date="2011" name="Nucleic Acids Res.">
        <title>Insights into the evolution of Archaea and eukaryotic protein modifier systems revealed by the genome of a novel archaeal group.</title>
        <authorList>
            <person name="Nunoura T."/>
            <person name="Takaki Y."/>
            <person name="Kakuta J."/>
            <person name="Nishi S."/>
            <person name="Sugahara J."/>
            <person name="Kazama H."/>
            <person name="Chee G."/>
            <person name="Hattori M."/>
            <person name="Kanai A."/>
            <person name="Atomi H."/>
            <person name="Takai K."/>
            <person name="Takami H."/>
        </authorList>
    </citation>
    <scope>NUCLEOTIDE SEQUENCE [LARGE SCALE GENOMIC DNA]</scope>
</reference>
<dbReference type="EMBL" id="AP011893">
    <property type="protein sequence ID" value="BAJ49436.1"/>
    <property type="molecule type" value="Genomic_DNA"/>
</dbReference>
<dbReference type="STRING" id="311458.CSUB_C0752"/>
<dbReference type="InterPro" id="IPR013442">
    <property type="entry name" value="SSO1393-like"/>
</dbReference>
<name>E6N610_CALS0</name>
<reference evidence="2 5" key="1">
    <citation type="journal article" date="2005" name="Environ. Microbiol.">
        <title>Genetic and functional properties of uncultivated thermophilic crenarchaeotes from a subsurface gold mine as revealed by analysis of genome fragments.</title>
        <authorList>
            <person name="Nunoura T."/>
            <person name="Hirayama H."/>
            <person name="Takami H."/>
            <person name="Oida H."/>
            <person name="Nishi S."/>
            <person name="Shimamura S."/>
            <person name="Suzuki Y."/>
            <person name="Inagaki F."/>
            <person name="Takai K."/>
            <person name="Nealson K.H."/>
            <person name="Horikoshi K."/>
        </authorList>
    </citation>
    <scope>NUCLEOTIDE SEQUENCE [LARGE SCALE GENOMIC DNA]</scope>
</reference>
<proteinExistence type="predicted"/>
<gene>
    <name evidence="4" type="ORF">CSUB_C0752</name>
    <name evidence="2" type="ORF">HGMM_F13A09C12</name>
    <name evidence="3" type="ORF">HGMM_F15D08C27</name>
</gene>
<evidence type="ECO:0000313" key="2">
    <source>
        <dbReference type="EMBL" id="BAJ47727.1"/>
    </source>
</evidence>
<dbReference type="EMBL" id="BA000048">
    <property type="protein sequence ID" value="BAJ50610.1"/>
    <property type="molecule type" value="Genomic_DNA"/>
</dbReference>
<dbReference type="BioCyc" id="CCAL311458:G131R-765-MONOMER"/>
<evidence type="ECO:0000259" key="1">
    <source>
        <dbReference type="Pfam" id="PF09651"/>
    </source>
</evidence>
<evidence type="ECO:0000313" key="3">
    <source>
        <dbReference type="EMBL" id="BAJ49436.1"/>
    </source>
</evidence>
<dbReference type="Pfam" id="PF09651">
    <property type="entry name" value="Cas_APE2256"/>
    <property type="match status" value="1"/>
</dbReference>
<dbReference type="Proteomes" id="UP000008120">
    <property type="component" value="Chromosome"/>
</dbReference>
<evidence type="ECO:0000313" key="5">
    <source>
        <dbReference type="Proteomes" id="UP000008120"/>
    </source>
</evidence>
<protein>
    <recommendedName>
        <fullName evidence="1">CRISPR system ring nuclease SSO1393-like domain-containing protein</fullName>
    </recommendedName>
</protein>
<dbReference type="EMBL" id="AP011845">
    <property type="protein sequence ID" value="BAJ47727.1"/>
    <property type="molecule type" value="Genomic_DNA"/>
</dbReference>
<dbReference type="KEGG" id="csu:CSUB_C0752"/>
<dbReference type="Gene3D" id="1.10.196.30">
    <property type="match status" value="1"/>
</dbReference>